<keyword evidence="9" id="KW-0732">Signal</keyword>
<feature type="transmembrane region" description="Helical" evidence="8">
    <location>
        <begin position="346"/>
        <end position="369"/>
    </location>
</feature>
<keyword evidence="7" id="KW-0325">Glycoprotein</keyword>
<dbReference type="SUPFAM" id="SSF53850">
    <property type="entry name" value="Periplasmic binding protein-like II"/>
    <property type="match status" value="1"/>
</dbReference>
<dbReference type="OMA" id="WRMPSPI"/>
<comment type="subcellular location">
    <subcellularLocation>
        <location evidence="1">Cell membrane</location>
        <topology evidence="1">Multi-pass membrane protein</topology>
    </subcellularLocation>
</comment>
<dbReference type="OrthoDB" id="6506757at2759"/>
<evidence type="ECO:0000256" key="2">
    <source>
        <dbReference type="ARBA" id="ARBA00022475"/>
    </source>
</evidence>
<feature type="signal peptide" evidence="9">
    <location>
        <begin position="1"/>
        <end position="19"/>
    </location>
</feature>
<dbReference type="PANTHER" id="PTHR42643">
    <property type="entry name" value="IONOTROPIC RECEPTOR 20A-RELATED"/>
    <property type="match status" value="1"/>
</dbReference>
<feature type="transmembrane region" description="Helical" evidence="8">
    <location>
        <begin position="394"/>
        <end position="416"/>
    </location>
</feature>
<reference evidence="11 12" key="1">
    <citation type="journal article" date="2015" name="Nat. Commun.">
        <title>Lucilia cuprina genome unlocks parasitic fly biology to underpin future interventions.</title>
        <authorList>
            <person name="Anstead C.A."/>
            <person name="Korhonen P.K."/>
            <person name="Young N.D."/>
            <person name="Hall R.S."/>
            <person name="Jex A.R."/>
            <person name="Murali S.C."/>
            <person name="Hughes D.S."/>
            <person name="Lee S.F."/>
            <person name="Perry T."/>
            <person name="Stroehlein A.J."/>
            <person name="Ansell B.R."/>
            <person name="Breugelmans B."/>
            <person name="Hofmann A."/>
            <person name="Qu J."/>
            <person name="Dugan S."/>
            <person name="Lee S.L."/>
            <person name="Chao H."/>
            <person name="Dinh H."/>
            <person name="Han Y."/>
            <person name="Doddapaneni H.V."/>
            <person name="Worley K.C."/>
            <person name="Muzny D.M."/>
            <person name="Ioannidis P."/>
            <person name="Waterhouse R.M."/>
            <person name="Zdobnov E.M."/>
            <person name="James P.J."/>
            <person name="Bagnall N.H."/>
            <person name="Kotze A.C."/>
            <person name="Gibbs R.A."/>
            <person name="Richards S."/>
            <person name="Batterham P."/>
            <person name="Gasser R.B."/>
        </authorList>
    </citation>
    <scope>NUCLEOTIDE SEQUENCE [LARGE SCALE GENOMIC DNA]</scope>
    <source>
        <strain evidence="11 12">LS</strain>
        <tissue evidence="11">Full body</tissue>
    </source>
</reference>
<keyword evidence="4 8" id="KW-1133">Transmembrane helix</keyword>
<evidence type="ECO:0000313" key="11">
    <source>
        <dbReference type="EMBL" id="KNC27749.1"/>
    </source>
</evidence>
<evidence type="ECO:0000256" key="5">
    <source>
        <dbReference type="ARBA" id="ARBA00023136"/>
    </source>
</evidence>
<feature type="chain" id="PRO_5005536089" description="Putative ionotropic receptor ligand binding domain-containing protein" evidence="9">
    <location>
        <begin position="20"/>
        <end position="641"/>
    </location>
</feature>
<protein>
    <recommendedName>
        <fullName evidence="10">Putative ionotropic receptor ligand binding domain-containing protein</fullName>
    </recommendedName>
</protein>
<dbReference type="GO" id="GO:0005886">
    <property type="term" value="C:plasma membrane"/>
    <property type="evidence" value="ECO:0007669"/>
    <property type="project" value="UniProtKB-SubCell"/>
</dbReference>
<dbReference type="Pfam" id="PF24061">
    <property type="entry name" value="LBD_receptor"/>
    <property type="match status" value="1"/>
</dbReference>
<keyword evidence="2" id="KW-1003">Cell membrane</keyword>
<gene>
    <name evidence="11" type="ORF">FF38_03141</name>
</gene>
<organism evidence="11 12">
    <name type="scientific">Lucilia cuprina</name>
    <name type="common">Green bottle fly</name>
    <name type="synonym">Australian sheep blowfly</name>
    <dbReference type="NCBI Taxonomy" id="7375"/>
    <lineage>
        <taxon>Eukaryota</taxon>
        <taxon>Metazoa</taxon>
        <taxon>Ecdysozoa</taxon>
        <taxon>Arthropoda</taxon>
        <taxon>Hexapoda</taxon>
        <taxon>Insecta</taxon>
        <taxon>Pterygota</taxon>
        <taxon>Neoptera</taxon>
        <taxon>Endopterygota</taxon>
        <taxon>Diptera</taxon>
        <taxon>Brachycera</taxon>
        <taxon>Muscomorpha</taxon>
        <taxon>Oestroidea</taxon>
        <taxon>Calliphoridae</taxon>
        <taxon>Luciliinae</taxon>
        <taxon>Lucilia</taxon>
    </lineage>
</organism>
<comment type="caution">
    <text evidence="11">The sequence shown here is derived from an EMBL/GenBank/DDBJ whole genome shotgun (WGS) entry which is preliminary data.</text>
</comment>
<feature type="domain" description="Putative ionotropic receptor ligand binding" evidence="10">
    <location>
        <begin position="58"/>
        <end position="214"/>
    </location>
</feature>
<keyword evidence="12" id="KW-1185">Reference proteome</keyword>
<sequence>MQLSAGIIIIFSWISFAQALNISQWNFKILRPQKSIDAAVSKYYETKTFMMSVGVYMEYSKYYQNVVSDYLTDALTHSKFMKYEIFMKSKNSHERVTKVSYHNLWYVDSYKGFRSLLVAVKNDYNENMGEYFIVMDVAKPLKRDQEVKSILETSFQLNIVDVVVAVYVRNGTFKLYSFDVFHPHHCRQVVVEQVNLFRNGQFQNKELFPYKFRNFHNCPVTMYIRNSSLFYRFNLTKDGTEIDHIEGVEANMIQIMAKKLNFKLRMYYNAGDSGGRVYENGTSVGTFRFLNENKVDVLLGYYHYPVRSRFFAESTTYAFMPLVMVISEHNRHEFVGVWLIKPFGPITWLVLGLQSLLVVVIVQLAHYYLSRSVTWIDIVGLALGNSRPLRIKSYVIKFSFFVCIFGTMLLCATFQGRLYNAFNSGSVFKINDIEQLIKANYTFLLRSNFDSDLIQSLHIPLKQIQLLDVVEDYFIYDIMRSYPTNVATLTNYWDFQMYVESKKCYSEFDILSTIVVLNQICAYMKDHSYLIQPINRLIHSLNVAGILYKWMHDLSNFDKNNNIELYMKHKMSTKPVPLTLTKLRVPSYTDCFEKWERHPDAEGSPFGKNLEAFLLSAWISKHVLHRLKLAETSFHWICRRP</sequence>
<evidence type="ECO:0000256" key="9">
    <source>
        <dbReference type="SAM" id="SignalP"/>
    </source>
</evidence>
<proteinExistence type="predicted"/>
<keyword evidence="6" id="KW-0675">Receptor</keyword>
<dbReference type="Gene3D" id="3.40.190.10">
    <property type="entry name" value="Periplasmic binding protein-like II"/>
    <property type="match status" value="1"/>
</dbReference>
<dbReference type="AlphaFoldDB" id="A0A0L0C8M6"/>
<evidence type="ECO:0000256" key="6">
    <source>
        <dbReference type="ARBA" id="ARBA00023170"/>
    </source>
</evidence>
<evidence type="ECO:0000256" key="3">
    <source>
        <dbReference type="ARBA" id="ARBA00022692"/>
    </source>
</evidence>
<evidence type="ECO:0000256" key="4">
    <source>
        <dbReference type="ARBA" id="ARBA00022989"/>
    </source>
</evidence>
<dbReference type="InterPro" id="IPR052192">
    <property type="entry name" value="Insect_Ionotropic_Sensory_Rcpt"/>
</dbReference>
<dbReference type="EMBL" id="JRES01000850">
    <property type="protein sequence ID" value="KNC27749.1"/>
    <property type="molecule type" value="Genomic_DNA"/>
</dbReference>
<dbReference type="PANTHER" id="PTHR42643:SF30">
    <property type="entry name" value="IONOTROPIC RECEPTOR 40A-RELATED"/>
    <property type="match status" value="1"/>
</dbReference>
<accession>A0A0L0C8M6</accession>
<evidence type="ECO:0000313" key="12">
    <source>
        <dbReference type="Proteomes" id="UP000037069"/>
    </source>
</evidence>
<evidence type="ECO:0000259" key="10">
    <source>
        <dbReference type="Pfam" id="PF24061"/>
    </source>
</evidence>
<evidence type="ECO:0000256" key="8">
    <source>
        <dbReference type="SAM" id="Phobius"/>
    </source>
</evidence>
<dbReference type="Proteomes" id="UP000037069">
    <property type="component" value="Unassembled WGS sequence"/>
</dbReference>
<dbReference type="InterPro" id="IPR056198">
    <property type="entry name" value="LBD_receptor"/>
</dbReference>
<evidence type="ECO:0000256" key="7">
    <source>
        <dbReference type="ARBA" id="ARBA00023180"/>
    </source>
</evidence>
<keyword evidence="5 8" id="KW-0472">Membrane</keyword>
<name>A0A0L0C8M6_LUCCU</name>
<keyword evidence="3 8" id="KW-0812">Transmembrane</keyword>
<evidence type="ECO:0000256" key="1">
    <source>
        <dbReference type="ARBA" id="ARBA00004651"/>
    </source>
</evidence>